<dbReference type="OrthoDB" id="5319641at2759"/>
<feature type="non-terminal residue" evidence="1">
    <location>
        <position position="168"/>
    </location>
</feature>
<dbReference type="PANTHER" id="PTHR28027:SF1">
    <property type="entry name" value="CAMP INDEPENDENT REGULATORY PROTEIN (AFU_ORTHOLOGUE AFUA_3G09640)"/>
    <property type="match status" value="1"/>
</dbReference>
<sequence>METYHGYLDTALDALLLLEACRQQVLPYVTNRLDEAQRADIRSGQIFVWDQEATGIQRWTDGRRWSSSRPRGNFIIYRELCDDSEIAAAHARKQAGDSAVLTSAGLRIPVKAGGLIKRALSVTTSDGSHFHLVSYYRVDDYERGLLSVPRHDPRLRNLCLPEGLYPKL</sequence>
<reference evidence="2" key="1">
    <citation type="journal article" date="2018" name="Nat. Microbiol.">
        <title>Leveraging single-cell genomics to expand the fungal tree of life.</title>
        <authorList>
            <person name="Ahrendt S.R."/>
            <person name="Quandt C.A."/>
            <person name="Ciobanu D."/>
            <person name="Clum A."/>
            <person name="Salamov A."/>
            <person name="Andreopoulos B."/>
            <person name="Cheng J.F."/>
            <person name="Woyke T."/>
            <person name="Pelin A."/>
            <person name="Henrissat B."/>
            <person name="Reynolds N.K."/>
            <person name="Benny G.L."/>
            <person name="Smith M.E."/>
            <person name="James T.Y."/>
            <person name="Grigoriev I.V."/>
        </authorList>
    </citation>
    <scope>NUCLEOTIDE SEQUENCE [LARGE SCALE GENOMIC DNA]</scope>
    <source>
        <strain evidence="2">RSA 1356</strain>
    </source>
</reference>
<dbReference type="GO" id="GO:0003677">
    <property type="term" value="F:DNA binding"/>
    <property type="evidence" value="ECO:0007669"/>
    <property type="project" value="TreeGrafter"/>
</dbReference>
<dbReference type="InterPro" id="IPR018608">
    <property type="entry name" value="Gti1/Pac2"/>
</dbReference>
<keyword evidence="2" id="KW-1185">Reference proteome</keyword>
<gene>
    <name evidence="1" type="ORF">THASP1DRAFT_9947</name>
</gene>
<dbReference type="Pfam" id="PF09729">
    <property type="entry name" value="Gti1_Pac2"/>
    <property type="match status" value="1"/>
</dbReference>
<protein>
    <submittedName>
        <fullName evidence="1">Gti1/Pac2 family-domain-containing protein</fullName>
    </submittedName>
</protein>
<dbReference type="AlphaFoldDB" id="A0A4V1IW55"/>
<accession>A0A4V1IW55</accession>
<evidence type="ECO:0000313" key="1">
    <source>
        <dbReference type="EMBL" id="RKP06379.1"/>
    </source>
</evidence>
<evidence type="ECO:0000313" key="2">
    <source>
        <dbReference type="Proteomes" id="UP000271241"/>
    </source>
</evidence>
<dbReference type="EMBL" id="KZ992895">
    <property type="protein sequence ID" value="RKP06379.1"/>
    <property type="molecule type" value="Genomic_DNA"/>
</dbReference>
<proteinExistence type="predicted"/>
<dbReference type="PANTHER" id="PTHR28027">
    <property type="entry name" value="TRANSCRIPTIONAL REGULATOR MIT1"/>
    <property type="match status" value="1"/>
</dbReference>
<dbReference type="Proteomes" id="UP000271241">
    <property type="component" value="Unassembled WGS sequence"/>
</dbReference>
<name>A0A4V1IW55_9FUNG</name>
<organism evidence="1 2">
    <name type="scientific">Thamnocephalis sphaerospora</name>
    <dbReference type="NCBI Taxonomy" id="78915"/>
    <lineage>
        <taxon>Eukaryota</taxon>
        <taxon>Fungi</taxon>
        <taxon>Fungi incertae sedis</taxon>
        <taxon>Zoopagomycota</taxon>
        <taxon>Zoopagomycotina</taxon>
        <taxon>Zoopagomycetes</taxon>
        <taxon>Zoopagales</taxon>
        <taxon>Sigmoideomycetaceae</taxon>
        <taxon>Thamnocephalis</taxon>
    </lineage>
</organism>